<keyword evidence="1" id="KW-0472">Membrane</keyword>
<reference evidence="2 3" key="1">
    <citation type="submission" date="2016-12" db="EMBL/GenBank/DDBJ databases">
        <title>Isolation and genomic insights into novel planktonic Zetaproteobacteria from stratified waters of the Chesapeake Bay.</title>
        <authorList>
            <person name="McAllister S.M."/>
            <person name="Kato S."/>
            <person name="Chan C.S."/>
            <person name="Chiu B.K."/>
            <person name="Field E.K."/>
        </authorList>
    </citation>
    <scope>NUCLEOTIDE SEQUENCE [LARGE SCALE GENOMIC DNA]</scope>
    <source>
        <strain evidence="2 3">CP-5</strain>
    </source>
</reference>
<dbReference type="KEGG" id="maes:Ga0123461_0570"/>
<gene>
    <name evidence="2" type="ORF">Ga0123461_0570</name>
</gene>
<organism evidence="2 3">
    <name type="scientific">Mariprofundus aestuarium</name>
    <dbReference type="NCBI Taxonomy" id="1921086"/>
    <lineage>
        <taxon>Bacteria</taxon>
        <taxon>Pseudomonadati</taxon>
        <taxon>Pseudomonadota</taxon>
        <taxon>Candidatius Mariprofundia</taxon>
        <taxon>Mariprofundales</taxon>
        <taxon>Mariprofundaceae</taxon>
        <taxon>Mariprofundus</taxon>
    </lineage>
</organism>
<dbReference type="Proteomes" id="UP000231701">
    <property type="component" value="Chromosome"/>
</dbReference>
<keyword evidence="1" id="KW-1133">Transmembrane helix</keyword>
<dbReference type="AlphaFoldDB" id="A0A2K8KVX8"/>
<evidence type="ECO:0000313" key="2">
    <source>
        <dbReference type="EMBL" id="ATX79005.1"/>
    </source>
</evidence>
<sequence>MHLKTKGLLITFVGTLTFAILISAVAIYAFTTSSETGLKLQSQMASELIRMTITHEMSEGSPDHMRP</sequence>
<keyword evidence="3" id="KW-1185">Reference proteome</keyword>
<evidence type="ECO:0000313" key="3">
    <source>
        <dbReference type="Proteomes" id="UP000231701"/>
    </source>
</evidence>
<dbReference type="RefSeq" id="WP_100276948.1">
    <property type="nucleotide sequence ID" value="NZ_CP018799.1"/>
</dbReference>
<dbReference type="EMBL" id="CP018799">
    <property type="protein sequence ID" value="ATX79005.1"/>
    <property type="molecule type" value="Genomic_DNA"/>
</dbReference>
<name>A0A2K8KVX8_MARES</name>
<evidence type="ECO:0000256" key="1">
    <source>
        <dbReference type="SAM" id="Phobius"/>
    </source>
</evidence>
<keyword evidence="1" id="KW-0812">Transmembrane</keyword>
<proteinExistence type="predicted"/>
<feature type="transmembrane region" description="Helical" evidence="1">
    <location>
        <begin position="7"/>
        <end position="30"/>
    </location>
</feature>
<protein>
    <submittedName>
        <fullName evidence="2">Uncharacterized protein</fullName>
    </submittedName>
</protein>
<accession>A0A2K8KVX8</accession>